<dbReference type="EMBL" id="MU863656">
    <property type="protein sequence ID" value="KAK4098670.1"/>
    <property type="molecule type" value="Genomic_DNA"/>
</dbReference>
<feature type="compositionally biased region" description="Acidic residues" evidence="1">
    <location>
        <begin position="113"/>
        <end position="123"/>
    </location>
</feature>
<evidence type="ECO:0000313" key="2">
    <source>
        <dbReference type="EMBL" id="KAK4098670.1"/>
    </source>
</evidence>
<sequence>MAHPSLTTLPTEILSQICNFLYDSHIPSLAAFSLANKHCFAIAAPVLVDITTFIIFKPAQLSQDVDACKHSLRRHQLDLFQHVRRLVIVGRMRRLDNPWNTTGFGGTNPNGFEESEYSDSEDDAPLDYKKNRPTWHFALPTTTSWEATRARLHGFQFGSDHGRGDSPAFWNDGDRVPASAAYDADHQWQPLADLVSQLPGLADVVYRCPSQFPPCLLKAIHADSMSRQIRLHLHTFRLRSAYDGSAAIDRHEWELITSPRLSSIWLQHRMRRVKGGVRGEEQLPSRPLDAVLWMVKQGPLSSCLRSMNVSGSTSAEHDAPSPIPASENFTANFSVHFPRAVTD</sequence>
<evidence type="ECO:0008006" key="4">
    <source>
        <dbReference type="Google" id="ProtNLM"/>
    </source>
</evidence>
<dbReference type="AlphaFoldDB" id="A0AAN6PVF2"/>
<gene>
    <name evidence="2" type="ORF">N658DRAFT_213218</name>
</gene>
<reference evidence="2" key="2">
    <citation type="submission" date="2023-05" db="EMBL/GenBank/DDBJ databases">
        <authorList>
            <consortium name="Lawrence Berkeley National Laboratory"/>
            <person name="Steindorff A."/>
            <person name="Hensen N."/>
            <person name="Bonometti L."/>
            <person name="Westerberg I."/>
            <person name="Brannstrom I.O."/>
            <person name="Guillou S."/>
            <person name="Cros-Aarteil S."/>
            <person name="Calhoun S."/>
            <person name="Haridas S."/>
            <person name="Kuo A."/>
            <person name="Mondo S."/>
            <person name="Pangilinan J."/>
            <person name="Riley R."/>
            <person name="Labutti K."/>
            <person name="Andreopoulos B."/>
            <person name="Lipzen A."/>
            <person name="Chen C."/>
            <person name="Yanf M."/>
            <person name="Daum C."/>
            <person name="Ng V."/>
            <person name="Clum A."/>
            <person name="Ohm R."/>
            <person name="Martin F."/>
            <person name="Silar P."/>
            <person name="Natvig D."/>
            <person name="Lalanne C."/>
            <person name="Gautier V."/>
            <person name="Ament-Velasquez S.L."/>
            <person name="Kruys A."/>
            <person name="Hutchinson M.I."/>
            <person name="Powell A.J."/>
            <person name="Barry K."/>
            <person name="Miller A.N."/>
            <person name="Grigoriev I.V."/>
            <person name="Debuchy R."/>
            <person name="Gladieux P."/>
            <person name="Thoren M.H."/>
            <person name="Johannesson H."/>
        </authorList>
    </citation>
    <scope>NUCLEOTIDE SEQUENCE</scope>
    <source>
        <strain evidence="2">CBS 757.83</strain>
    </source>
</reference>
<feature type="region of interest" description="Disordered" evidence="1">
    <location>
        <begin position="100"/>
        <end position="123"/>
    </location>
</feature>
<reference evidence="2" key="1">
    <citation type="journal article" date="2023" name="Mol. Phylogenet. Evol.">
        <title>Genome-scale phylogeny and comparative genomics of the fungal order Sordariales.</title>
        <authorList>
            <person name="Hensen N."/>
            <person name="Bonometti L."/>
            <person name="Westerberg I."/>
            <person name="Brannstrom I.O."/>
            <person name="Guillou S."/>
            <person name="Cros-Aarteil S."/>
            <person name="Calhoun S."/>
            <person name="Haridas S."/>
            <person name="Kuo A."/>
            <person name="Mondo S."/>
            <person name="Pangilinan J."/>
            <person name="Riley R."/>
            <person name="LaButti K."/>
            <person name="Andreopoulos B."/>
            <person name="Lipzen A."/>
            <person name="Chen C."/>
            <person name="Yan M."/>
            <person name="Daum C."/>
            <person name="Ng V."/>
            <person name="Clum A."/>
            <person name="Steindorff A."/>
            <person name="Ohm R.A."/>
            <person name="Martin F."/>
            <person name="Silar P."/>
            <person name="Natvig D.O."/>
            <person name="Lalanne C."/>
            <person name="Gautier V."/>
            <person name="Ament-Velasquez S.L."/>
            <person name="Kruys A."/>
            <person name="Hutchinson M.I."/>
            <person name="Powell A.J."/>
            <person name="Barry K."/>
            <person name="Miller A.N."/>
            <person name="Grigoriev I.V."/>
            <person name="Debuchy R."/>
            <person name="Gladieux P."/>
            <person name="Hiltunen Thoren M."/>
            <person name="Johannesson H."/>
        </authorList>
    </citation>
    <scope>NUCLEOTIDE SEQUENCE</scope>
    <source>
        <strain evidence="2">CBS 757.83</strain>
    </source>
</reference>
<comment type="caution">
    <text evidence="2">The sequence shown here is derived from an EMBL/GenBank/DDBJ whole genome shotgun (WGS) entry which is preliminary data.</text>
</comment>
<evidence type="ECO:0000256" key="1">
    <source>
        <dbReference type="SAM" id="MobiDB-lite"/>
    </source>
</evidence>
<dbReference type="Proteomes" id="UP001305647">
    <property type="component" value="Unassembled WGS sequence"/>
</dbReference>
<evidence type="ECO:0000313" key="3">
    <source>
        <dbReference type="Proteomes" id="UP001305647"/>
    </source>
</evidence>
<keyword evidence="3" id="KW-1185">Reference proteome</keyword>
<organism evidence="2 3">
    <name type="scientific">Parathielavia hyrcaniae</name>
    <dbReference type="NCBI Taxonomy" id="113614"/>
    <lineage>
        <taxon>Eukaryota</taxon>
        <taxon>Fungi</taxon>
        <taxon>Dikarya</taxon>
        <taxon>Ascomycota</taxon>
        <taxon>Pezizomycotina</taxon>
        <taxon>Sordariomycetes</taxon>
        <taxon>Sordariomycetidae</taxon>
        <taxon>Sordariales</taxon>
        <taxon>Chaetomiaceae</taxon>
        <taxon>Parathielavia</taxon>
    </lineage>
</organism>
<accession>A0AAN6PVF2</accession>
<proteinExistence type="predicted"/>
<protein>
    <recommendedName>
        <fullName evidence="4">F-box domain-containing protein</fullName>
    </recommendedName>
</protein>
<name>A0AAN6PVF2_9PEZI</name>